<comment type="caution">
    <text evidence="1">The sequence shown here is derived from an EMBL/GenBank/DDBJ whole genome shotgun (WGS) entry which is preliminary data.</text>
</comment>
<sequence>SITNAANGGGVSVNTIKKLARAFSGNGDHQRLALEDKLLALA</sequence>
<dbReference type="AlphaFoldDB" id="X1VHP5"/>
<organism evidence="1">
    <name type="scientific">marine sediment metagenome</name>
    <dbReference type="NCBI Taxonomy" id="412755"/>
    <lineage>
        <taxon>unclassified sequences</taxon>
        <taxon>metagenomes</taxon>
        <taxon>ecological metagenomes</taxon>
    </lineage>
</organism>
<evidence type="ECO:0000313" key="1">
    <source>
        <dbReference type="EMBL" id="GAJ17992.1"/>
    </source>
</evidence>
<name>X1VHP5_9ZZZZ</name>
<feature type="non-terminal residue" evidence="1">
    <location>
        <position position="42"/>
    </location>
</feature>
<proteinExistence type="predicted"/>
<feature type="non-terminal residue" evidence="1">
    <location>
        <position position="1"/>
    </location>
</feature>
<accession>X1VHP5</accession>
<gene>
    <name evidence="1" type="ORF">S12H4_63413</name>
</gene>
<reference evidence="1" key="1">
    <citation type="journal article" date="2014" name="Front. Microbiol.">
        <title>High frequency of phylogenetically diverse reductive dehalogenase-homologous genes in deep subseafloor sedimentary metagenomes.</title>
        <authorList>
            <person name="Kawai M."/>
            <person name="Futagami T."/>
            <person name="Toyoda A."/>
            <person name="Takaki Y."/>
            <person name="Nishi S."/>
            <person name="Hori S."/>
            <person name="Arai W."/>
            <person name="Tsubouchi T."/>
            <person name="Morono Y."/>
            <person name="Uchiyama I."/>
            <person name="Ito T."/>
            <person name="Fujiyama A."/>
            <person name="Inagaki F."/>
            <person name="Takami H."/>
        </authorList>
    </citation>
    <scope>NUCLEOTIDE SEQUENCE</scope>
    <source>
        <strain evidence="1">Expedition CK06-06</strain>
    </source>
</reference>
<protein>
    <submittedName>
        <fullName evidence="1">Uncharacterized protein</fullName>
    </submittedName>
</protein>
<dbReference type="EMBL" id="BARW01043135">
    <property type="protein sequence ID" value="GAJ17992.1"/>
    <property type="molecule type" value="Genomic_DNA"/>
</dbReference>